<gene>
    <name evidence="1" type="ORF">M438DRAFT_351491</name>
</gene>
<name>A0A074Y1X8_AURPU</name>
<dbReference type="GO" id="GO:0003677">
    <property type="term" value="F:DNA binding"/>
    <property type="evidence" value="ECO:0007669"/>
    <property type="project" value="UniProtKB-KW"/>
</dbReference>
<dbReference type="Proteomes" id="UP000030706">
    <property type="component" value="Unassembled WGS sequence"/>
</dbReference>
<dbReference type="EMBL" id="KL584975">
    <property type="protein sequence ID" value="KEQ88192.1"/>
    <property type="molecule type" value="Genomic_DNA"/>
</dbReference>
<dbReference type="OrthoDB" id="5422293at2759"/>
<dbReference type="AlphaFoldDB" id="A0A074Y1X8"/>
<proteinExistence type="predicted"/>
<sequence>MVFRFAKRCIDGSRHTPLKVRNTVSRLRECSQGARHIRRLLWPFPWHFRPQQPPADIVNVGSNDKIVHVLHPDIRQLQCMPLFRARDTPLCSLYRMFEDLCTRQDVWMGYECQYFFYHNEPRWRLSQIPDPREKDPAIAAGLASLVDAMVTAFNWKLELGIRRTGKNDSTDDRVRNFEPEIAPAWVAEVPALEKLLDLHTNPHRKEGEPHPAFLERNVKACVGRIYDV</sequence>
<dbReference type="RefSeq" id="XP_029764379.1">
    <property type="nucleotide sequence ID" value="XM_029906720.1"/>
</dbReference>
<dbReference type="HOGENOM" id="CLU_082473_2_0_1"/>
<keyword evidence="2" id="KW-1185">Reference proteome</keyword>
<accession>A0A074Y1X8</accession>
<evidence type="ECO:0000313" key="2">
    <source>
        <dbReference type="Proteomes" id="UP000030706"/>
    </source>
</evidence>
<organism evidence="1 2">
    <name type="scientific">Aureobasidium pullulans EXF-150</name>
    <dbReference type="NCBI Taxonomy" id="1043002"/>
    <lineage>
        <taxon>Eukaryota</taxon>
        <taxon>Fungi</taxon>
        <taxon>Dikarya</taxon>
        <taxon>Ascomycota</taxon>
        <taxon>Pezizomycotina</taxon>
        <taxon>Dothideomycetes</taxon>
        <taxon>Dothideomycetidae</taxon>
        <taxon>Dothideales</taxon>
        <taxon>Saccotheciaceae</taxon>
        <taxon>Aureobasidium</taxon>
    </lineage>
</organism>
<keyword evidence="1" id="KW-0238">DNA-binding</keyword>
<protein>
    <submittedName>
        <fullName evidence="1">DNA-binding protein</fullName>
    </submittedName>
</protein>
<dbReference type="GeneID" id="40749026"/>
<reference evidence="1 2" key="1">
    <citation type="journal article" date="2014" name="BMC Genomics">
        <title>Genome sequencing of four Aureobasidium pullulans varieties: biotechnological potential, stress tolerance, and description of new species.</title>
        <authorList>
            <person name="Gostin Ar C."/>
            <person name="Ohm R.A."/>
            <person name="Kogej T."/>
            <person name="Sonjak S."/>
            <person name="Turk M."/>
            <person name="Zajc J."/>
            <person name="Zalar P."/>
            <person name="Grube M."/>
            <person name="Sun H."/>
            <person name="Han J."/>
            <person name="Sharma A."/>
            <person name="Chiniquy J."/>
            <person name="Ngan C.Y."/>
            <person name="Lipzen A."/>
            <person name="Barry K."/>
            <person name="Grigoriev I.V."/>
            <person name="Gunde-Cimerman N."/>
        </authorList>
    </citation>
    <scope>NUCLEOTIDE SEQUENCE [LARGE SCALE GENOMIC DNA]</scope>
    <source>
        <strain evidence="1 2">EXF-150</strain>
    </source>
</reference>
<evidence type="ECO:0000313" key="1">
    <source>
        <dbReference type="EMBL" id="KEQ88192.1"/>
    </source>
</evidence>